<dbReference type="RefSeq" id="WP_302712071.1">
    <property type="nucleotide sequence ID" value="NZ_JAULRT010000047.1"/>
</dbReference>
<dbReference type="Proteomes" id="UP001168380">
    <property type="component" value="Unassembled WGS sequence"/>
</dbReference>
<dbReference type="InterPro" id="IPR027417">
    <property type="entry name" value="P-loop_NTPase"/>
</dbReference>
<name>A0ABT8TCU8_9GAMM</name>
<keyword evidence="2" id="KW-1185">Reference proteome</keyword>
<gene>
    <name evidence="1" type="ORF">QWI16_06995</name>
</gene>
<evidence type="ECO:0000313" key="2">
    <source>
        <dbReference type="Proteomes" id="UP001168380"/>
    </source>
</evidence>
<accession>A0ABT8TCU8</accession>
<dbReference type="SUPFAM" id="SSF52540">
    <property type="entry name" value="P-loop containing nucleoside triphosphate hydrolases"/>
    <property type="match status" value="1"/>
</dbReference>
<sequence>MSEHYPPSWPAHILERGAPPLPAEGLELAIARQLKLSPENADSLCKVYRPLAAYCATRVSEGRGHSLILGVNGAQGTGKSTAAHILKAILAACHGLNVCVMSIDELYLTRAQRENLAAAVHPLLETRGVPGTHDLPLALEVFQRLQQARAGDITRIPRFDKSVDDRCPPEDWEAVTGCPDVIIFEGWCVGARPQRLGDLEQAVNALEAEEDPGGVWRRYVNTRLTDYQQLFSQLDLLVMLKAPSFAQVLEWRQLQEQKLRDTLTPEMLASSRLMSGPKIERFIAHYERLTRWMLREMPARADVLFELAQDHQIATIDCHLSQ</sequence>
<evidence type="ECO:0000313" key="1">
    <source>
        <dbReference type="EMBL" id="MDO3381919.1"/>
    </source>
</evidence>
<dbReference type="Gene3D" id="3.40.50.300">
    <property type="entry name" value="P-loop containing nucleotide triphosphate hydrolases"/>
    <property type="match status" value="1"/>
</dbReference>
<dbReference type="EMBL" id="JAULRT010000047">
    <property type="protein sequence ID" value="MDO3381919.1"/>
    <property type="molecule type" value="Genomic_DNA"/>
</dbReference>
<organism evidence="1 2">
    <name type="scientific">Gilvimarinus algae</name>
    <dbReference type="NCBI Taxonomy" id="3058037"/>
    <lineage>
        <taxon>Bacteria</taxon>
        <taxon>Pseudomonadati</taxon>
        <taxon>Pseudomonadota</taxon>
        <taxon>Gammaproteobacteria</taxon>
        <taxon>Cellvibrionales</taxon>
        <taxon>Cellvibrionaceae</taxon>
        <taxon>Gilvimarinus</taxon>
    </lineage>
</organism>
<protein>
    <submittedName>
        <fullName evidence="1">Phosphoribulokinase</fullName>
    </submittedName>
</protein>
<proteinExistence type="predicted"/>
<comment type="caution">
    <text evidence="1">The sequence shown here is derived from an EMBL/GenBank/DDBJ whole genome shotgun (WGS) entry which is preliminary data.</text>
</comment>
<reference evidence="1" key="1">
    <citation type="submission" date="2023-07" db="EMBL/GenBank/DDBJ databases">
        <title>Gilvimarinus algae sp. nov., isolated from the surface of Kelp.</title>
        <authorList>
            <person name="Sun Y.Y."/>
            <person name="Gong Y."/>
            <person name="Du Z.J."/>
        </authorList>
    </citation>
    <scope>NUCLEOTIDE SEQUENCE</scope>
    <source>
        <strain evidence="1">SDUM040014</strain>
    </source>
</reference>